<dbReference type="GO" id="GO:0003964">
    <property type="term" value="F:RNA-directed DNA polymerase activity"/>
    <property type="evidence" value="ECO:0007669"/>
    <property type="project" value="UniProtKB-KW"/>
</dbReference>
<dbReference type="PROSITE" id="PS50878">
    <property type="entry name" value="RT_POL"/>
    <property type="match status" value="1"/>
</dbReference>
<keyword evidence="7" id="KW-0694">RNA-binding</keyword>
<keyword evidence="10" id="KW-0233">DNA recombination</keyword>
<dbReference type="SUPFAM" id="SSF56672">
    <property type="entry name" value="DNA/RNA polymerases"/>
    <property type="match status" value="1"/>
</dbReference>
<sequence>MNRLDCSTIIVNTPQFHVSDEPAETPQLSMQVSGKPIKFLVDTGATTSCLRKKDLSCPLSNLSVQSVGISGVPQREPLSVPLPVDLDDIKLQHSFVVSATTPMSLLGRDLLSKLNAVITCSPDGIEVYIPADKTYQLFSHLVEVSHNATSVLTNCDFIPDLFTLTNIKKLASCQAASAALIIHLRSVNMPFSDEVIEPTDMEEIPQRFFMSPKGLVLLWKNKEGVLHFFICAVRTDFGDMDHLLISCQDYLKRTPDQIDQNKDYIIWSYGPEPTHFFIKLLQTTGKPLISLMDHTEILLQPPSILAAVPSKLWALHANHVGLLNVPPYQAKINPKKYPVFVKQYPLSKEKEDGIRPVIESLLEQGVIVKRRSQNNTPINPILKPGTNRYRFTQDLRKINEAVIPIAPVVPDVNSILTALPAKSKFYTAIDLCSAYFSIPVHVDTQDLFAFTYKNDQYVWTRLPMGFVDSAVVYSAAVNMHLSQLILPCRSCILQYSDDLLLCSETEEECIQDSVALLTHLADGGHRASLAKLQFCQESVNYLGYVLRAGCRYLSPERVAAIMDIQKPRMKTEMLSFLGLVNYCRPWLADYAFFDSVLRRSTLQDAPEAINWTEDMKHAFRHIKYLLCTAPALGLPDYNLDFHLYVSDNGEVTSAVLAQTHGERMRPVAYYSKSLPLIVQGMVPCLRAVAAAAMMVEKAQTIVLGYPLTLHTTHAVNVILLNITTQHMTSQRRSNYEHILTGTQNLTISTATHTNPAIHLKSLLHGDKDIDDVKEHDCMDLINSTSSVRTDLQQTPLNNGELVLYCDGSAMRPDDSTILSGYAIVDDQGHCLESYKLPVSSAQAAELVALTRACLIAKDKSVTIYTDSKYAFSVAHDFSKIWENRGFVTTAGKPIQHANLVKELLAAMMLPDQIAVVKCTGHSKSDKEVALGNNLADKYAKDAALNAPLSPWMVSHFPSLQLSDPPYTMDDLVSLQGQASPYEITRWQKGAVIRTSITYGNVMIKELPSQN</sequence>
<evidence type="ECO:0000256" key="9">
    <source>
        <dbReference type="ARBA" id="ARBA00022918"/>
    </source>
</evidence>
<evidence type="ECO:0000313" key="14">
    <source>
        <dbReference type="EMBL" id="CAJ1067426.1"/>
    </source>
</evidence>
<dbReference type="PANTHER" id="PTHR33064:SF37">
    <property type="entry name" value="RIBONUCLEASE H"/>
    <property type="match status" value="1"/>
</dbReference>
<keyword evidence="3" id="KW-0808">Transferase</keyword>
<dbReference type="InterPro" id="IPR018061">
    <property type="entry name" value="Retropepsins"/>
</dbReference>
<dbReference type="GO" id="GO:0006310">
    <property type="term" value="P:DNA recombination"/>
    <property type="evidence" value="ECO:0007669"/>
    <property type="project" value="UniProtKB-KW"/>
</dbReference>
<dbReference type="InterPro" id="IPR000477">
    <property type="entry name" value="RT_dom"/>
</dbReference>
<organism evidence="14 15">
    <name type="scientific">Xyrichtys novacula</name>
    <name type="common">Pearly razorfish</name>
    <name type="synonym">Hemipteronotus novacula</name>
    <dbReference type="NCBI Taxonomy" id="13765"/>
    <lineage>
        <taxon>Eukaryota</taxon>
        <taxon>Metazoa</taxon>
        <taxon>Chordata</taxon>
        <taxon>Craniata</taxon>
        <taxon>Vertebrata</taxon>
        <taxon>Euteleostomi</taxon>
        <taxon>Actinopterygii</taxon>
        <taxon>Neopterygii</taxon>
        <taxon>Teleostei</taxon>
        <taxon>Neoteleostei</taxon>
        <taxon>Acanthomorphata</taxon>
        <taxon>Eupercaria</taxon>
        <taxon>Labriformes</taxon>
        <taxon>Labridae</taxon>
        <taxon>Xyrichtys</taxon>
    </lineage>
</organism>
<dbReference type="GO" id="GO:0004190">
    <property type="term" value="F:aspartic-type endopeptidase activity"/>
    <property type="evidence" value="ECO:0007669"/>
    <property type="project" value="InterPro"/>
</dbReference>
<evidence type="ECO:0000256" key="7">
    <source>
        <dbReference type="ARBA" id="ARBA00022884"/>
    </source>
</evidence>
<dbReference type="Gene3D" id="3.10.10.10">
    <property type="entry name" value="HIV Type 1 Reverse Transcriptase, subunit A, domain 1"/>
    <property type="match status" value="1"/>
</dbReference>
<dbReference type="InterPro" id="IPR036397">
    <property type="entry name" value="RNaseH_sf"/>
</dbReference>
<dbReference type="InterPro" id="IPR001969">
    <property type="entry name" value="Aspartic_peptidase_AS"/>
</dbReference>
<feature type="domain" description="Reverse transcriptase" evidence="12">
    <location>
        <begin position="362"/>
        <end position="546"/>
    </location>
</feature>
<dbReference type="InterPro" id="IPR051320">
    <property type="entry name" value="Viral_Replic_Matur_Polypro"/>
</dbReference>
<dbReference type="AlphaFoldDB" id="A0AAV1G3E8"/>
<dbReference type="InterPro" id="IPR021109">
    <property type="entry name" value="Peptidase_aspartic_dom_sf"/>
</dbReference>
<evidence type="ECO:0000256" key="10">
    <source>
        <dbReference type="ARBA" id="ARBA00023172"/>
    </source>
</evidence>
<dbReference type="Gene3D" id="3.30.420.10">
    <property type="entry name" value="Ribonuclease H-like superfamily/Ribonuclease H"/>
    <property type="match status" value="1"/>
</dbReference>
<dbReference type="SUPFAM" id="SSF50630">
    <property type="entry name" value="Acid proteases"/>
    <property type="match status" value="1"/>
</dbReference>
<dbReference type="Pfam" id="PF00078">
    <property type="entry name" value="RVT_1"/>
    <property type="match status" value="1"/>
</dbReference>
<feature type="domain" description="Peptidase A2" evidence="11">
    <location>
        <begin position="37"/>
        <end position="110"/>
    </location>
</feature>
<evidence type="ECO:0000256" key="5">
    <source>
        <dbReference type="ARBA" id="ARBA00022801"/>
    </source>
</evidence>
<keyword evidence="15" id="KW-1185">Reference proteome</keyword>
<reference evidence="14" key="1">
    <citation type="submission" date="2023-08" db="EMBL/GenBank/DDBJ databases">
        <authorList>
            <person name="Alioto T."/>
            <person name="Alioto T."/>
            <person name="Gomez Garrido J."/>
        </authorList>
    </citation>
    <scope>NUCLEOTIDE SEQUENCE</scope>
</reference>
<evidence type="ECO:0000256" key="6">
    <source>
        <dbReference type="ARBA" id="ARBA00022842"/>
    </source>
</evidence>
<dbReference type="InterPro" id="IPR041577">
    <property type="entry name" value="RT_RNaseH_2"/>
</dbReference>
<dbReference type="GO" id="GO:0004523">
    <property type="term" value="F:RNA-DNA hybrid ribonuclease activity"/>
    <property type="evidence" value="ECO:0007669"/>
    <property type="project" value="UniProtKB-EC"/>
</dbReference>
<dbReference type="Pfam" id="PF00077">
    <property type="entry name" value="RVP"/>
    <property type="match status" value="1"/>
</dbReference>
<feature type="domain" description="RNase H type-1" evidence="13">
    <location>
        <begin position="797"/>
        <end position="944"/>
    </location>
</feature>
<dbReference type="InterPro" id="IPR043128">
    <property type="entry name" value="Rev_trsase/Diguanyl_cyclase"/>
</dbReference>
<dbReference type="InterPro" id="IPR012337">
    <property type="entry name" value="RNaseH-like_sf"/>
</dbReference>
<keyword evidence="4" id="KW-0548">Nucleotidyltransferase</keyword>
<protein>
    <recommendedName>
        <fullName evidence="2">ribonuclease H</fullName>
        <ecNumber evidence="2">3.1.26.4</ecNumber>
    </recommendedName>
</protein>
<dbReference type="GO" id="GO:0015074">
    <property type="term" value="P:DNA integration"/>
    <property type="evidence" value="ECO:0007669"/>
    <property type="project" value="UniProtKB-KW"/>
</dbReference>
<dbReference type="PANTHER" id="PTHR33064">
    <property type="entry name" value="POL PROTEIN"/>
    <property type="match status" value="1"/>
</dbReference>
<comment type="similarity">
    <text evidence="1">Belongs to the beta type-B retroviral polymerase family. HERV class-II K(HML-2) pol subfamily.</text>
</comment>
<evidence type="ECO:0000259" key="13">
    <source>
        <dbReference type="PROSITE" id="PS50879"/>
    </source>
</evidence>
<dbReference type="InterPro" id="IPR043502">
    <property type="entry name" value="DNA/RNA_pol_sf"/>
</dbReference>
<evidence type="ECO:0000313" key="15">
    <source>
        <dbReference type="Proteomes" id="UP001178508"/>
    </source>
</evidence>
<dbReference type="Pfam" id="PF17919">
    <property type="entry name" value="RT_RNaseH_2"/>
    <property type="match status" value="1"/>
</dbReference>
<dbReference type="InterPro" id="IPR001995">
    <property type="entry name" value="Peptidase_A2_cat"/>
</dbReference>
<gene>
    <name evidence="14" type="ORF">XNOV1_A043375</name>
</gene>
<dbReference type="SUPFAM" id="SSF53098">
    <property type="entry name" value="Ribonuclease H-like"/>
    <property type="match status" value="1"/>
</dbReference>
<evidence type="ECO:0000259" key="11">
    <source>
        <dbReference type="PROSITE" id="PS50175"/>
    </source>
</evidence>
<dbReference type="Gene3D" id="3.30.70.270">
    <property type="match status" value="2"/>
</dbReference>
<proteinExistence type="inferred from homology"/>
<dbReference type="CDD" id="cd09273">
    <property type="entry name" value="RNase_HI_RT_Bel"/>
    <property type="match status" value="1"/>
</dbReference>
<dbReference type="EC" id="3.1.26.4" evidence="2"/>
<dbReference type="GO" id="GO:0003723">
    <property type="term" value="F:RNA binding"/>
    <property type="evidence" value="ECO:0007669"/>
    <property type="project" value="UniProtKB-KW"/>
</dbReference>
<accession>A0AAV1G3E8</accession>
<dbReference type="Gene3D" id="2.40.70.10">
    <property type="entry name" value="Acid Proteases"/>
    <property type="match status" value="1"/>
</dbReference>
<evidence type="ECO:0000256" key="4">
    <source>
        <dbReference type="ARBA" id="ARBA00022695"/>
    </source>
</evidence>
<dbReference type="GO" id="GO:0006508">
    <property type="term" value="P:proteolysis"/>
    <property type="evidence" value="ECO:0007669"/>
    <property type="project" value="InterPro"/>
</dbReference>
<evidence type="ECO:0000256" key="8">
    <source>
        <dbReference type="ARBA" id="ARBA00022908"/>
    </source>
</evidence>
<dbReference type="Pfam" id="PF00075">
    <property type="entry name" value="RNase_H"/>
    <property type="match status" value="1"/>
</dbReference>
<keyword evidence="5" id="KW-0378">Hydrolase</keyword>
<dbReference type="PROSITE" id="PS00141">
    <property type="entry name" value="ASP_PROTEASE"/>
    <property type="match status" value="1"/>
</dbReference>
<evidence type="ECO:0000256" key="1">
    <source>
        <dbReference type="ARBA" id="ARBA00010879"/>
    </source>
</evidence>
<dbReference type="PROSITE" id="PS50879">
    <property type="entry name" value="RNASE_H_1"/>
    <property type="match status" value="1"/>
</dbReference>
<dbReference type="EMBL" id="OY660874">
    <property type="protein sequence ID" value="CAJ1067426.1"/>
    <property type="molecule type" value="Genomic_DNA"/>
</dbReference>
<evidence type="ECO:0000259" key="12">
    <source>
        <dbReference type="PROSITE" id="PS50878"/>
    </source>
</evidence>
<evidence type="ECO:0000256" key="2">
    <source>
        <dbReference type="ARBA" id="ARBA00012180"/>
    </source>
</evidence>
<dbReference type="PROSITE" id="PS50175">
    <property type="entry name" value="ASP_PROT_RETROV"/>
    <property type="match status" value="1"/>
</dbReference>
<name>A0AAV1G3E8_XYRNO</name>
<keyword evidence="8" id="KW-0229">DNA integration</keyword>
<keyword evidence="9" id="KW-0695">RNA-directed DNA polymerase</keyword>
<dbReference type="InterPro" id="IPR002156">
    <property type="entry name" value="RNaseH_domain"/>
</dbReference>
<dbReference type="Proteomes" id="UP001178508">
    <property type="component" value="Chromosome 11"/>
</dbReference>
<evidence type="ECO:0000256" key="3">
    <source>
        <dbReference type="ARBA" id="ARBA00022679"/>
    </source>
</evidence>
<dbReference type="Gene3D" id="3.10.20.370">
    <property type="match status" value="1"/>
</dbReference>
<keyword evidence="6" id="KW-0460">Magnesium</keyword>